<feature type="region of interest" description="Disordered" evidence="1">
    <location>
        <begin position="60"/>
        <end position="87"/>
    </location>
</feature>
<comment type="caution">
    <text evidence="2">The sequence shown here is derived from an EMBL/GenBank/DDBJ whole genome shotgun (WGS) entry which is preliminary data.</text>
</comment>
<evidence type="ECO:0000313" key="2">
    <source>
        <dbReference type="EMBL" id="KXH51360.1"/>
    </source>
</evidence>
<feature type="region of interest" description="Disordered" evidence="1">
    <location>
        <begin position="300"/>
        <end position="328"/>
    </location>
</feature>
<dbReference type="AlphaFoldDB" id="A0A135TT72"/>
<protein>
    <submittedName>
        <fullName evidence="2">Uncharacterized protein</fullName>
    </submittedName>
</protein>
<dbReference type="OrthoDB" id="10465507at2759"/>
<gene>
    <name evidence="2" type="ORF">CNYM01_01911</name>
</gene>
<dbReference type="EMBL" id="JEMN01001025">
    <property type="protein sequence ID" value="KXH51360.1"/>
    <property type="molecule type" value="Genomic_DNA"/>
</dbReference>
<reference evidence="2 3" key="1">
    <citation type="submission" date="2014-02" db="EMBL/GenBank/DDBJ databases">
        <title>The genome sequence of Colletotrichum nymphaeae SA-01.</title>
        <authorList>
            <person name="Baroncelli R."/>
            <person name="Thon M.R."/>
        </authorList>
    </citation>
    <scope>NUCLEOTIDE SEQUENCE [LARGE SCALE GENOMIC DNA]</scope>
    <source>
        <strain evidence="2 3">SA-01</strain>
    </source>
</reference>
<accession>A0A135TT72</accession>
<dbReference type="Proteomes" id="UP000070054">
    <property type="component" value="Unassembled WGS sequence"/>
</dbReference>
<sequence>MGSVFDRKQHRDELRPLDTTLNRHNKRKISTTLPWRALSHSLHPRDREPCPERRASLYAQSRASRHLSRECAPAQRTESRATQKPLTLYGGPRSVDDVLDPCFNSGKDLRISGILSPRRQYAPMISSFMSKMAFYEELWAPLCHVQIRTKADFLGRRFSVSPDVCLTPGPIRPQLTYIFRLGSDILGRQYLEPAASSIPTTVAHGSLAMFGSSAVSASAPAVMTAGVLQTDDMAKRLAYRLLRALSPFFTFSPTVAAANSHEPQFILLSISRANHSSLMLPKRLARASICLVLSQSCGRTTMQSTNNDDEKSEGPHVAPGEQTPDLMDVGEQPSRLVIVQTKRPPREKPFQIPEATGKPARYPEALLLTPSVKSLRSLQPLHCTSRRARLYIELKSCSDDHPPRLQT</sequence>
<organism evidence="2 3">
    <name type="scientific">Colletotrichum nymphaeae SA-01</name>
    <dbReference type="NCBI Taxonomy" id="1460502"/>
    <lineage>
        <taxon>Eukaryota</taxon>
        <taxon>Fungi</taxon>
        <taxon>Dikarya</taxon>
        <taxon>Ascomycota</taxon>
        <taxon>Pezizomycotina</taxon>
        <taxon>Sordariomycetes</taxon>
        <taxon>Hypocreomycetidae</taxon>
        <taxon>Glomerellales</taxon>
        <taxon>Glomerellaceae</taxon>
        <taxon>Colletotrichum</taxon>
        <taxon>Colletotrichum acutatum species complex</taxon>
    </lineage>
</organism>
<evidence type="ECO:0000313" key="3">
    <source>
        <dbReference type="Proteomes" id="UP000070054"/>
    </source>
</evidence>
<proteinExistence type="predicted"/>
<evidence type="ECO:0000256" key="1">
    <source>
        <dbReference type="SAM" id="MobiDB-lite"/>
    </source>
</evidence>
<keyword evidence="3" id="KW-1185">Reference proteome</keyword>
<name>A0A135TT72_9PEZI</name>